<dbReference type="EMBL" id="CP034550">
    <property type="protein sequence ID" value="QFZ18662.1"/>
    <property type="molecule type" value="Genomic_DNA"/>
</dbReference>
<dbReference type="RefSeq" id="WP_033433177.1">
    <property type="nucleotide sequence ID" value="NZ_CP034550.1"/>
</dbReference>
<gene>
    <name evidence="1" type="ORF">EKG83_15380</name>
</gene>
<dbReference type="KEGG" id="ssyi:EKG83_15380"/>
<accession>A0A5Q0GZ54</accession>
<sequence>MSRSFVRPRFLFGQVLAEEDLNTLTAYAHDKSLRAARRHAWGVVEGLEVSGTGSNQVTITAGSAVTARGDDIVVTGSVPFTVPNVKVCDLGLKHREKGERPVSGAEQRPVDPCGKVERQEEGDRHSRIVEYYEPIALDPAKADQDPDVVPLARLTRSNNGIEVNPLIRRYFGAEVRHDPEGKLLLDRIIGIDVLEATALLTRWGVVVSEWTEGDDVGHRVPPTARRGELVRLVSDRKTRRVLRIESCEVWT</sequence>
<proteinExistence type="predicted"/>
<protein>
    <submittedName>
        <fullName evidence="1">Uncharacterized protein</fullName>
    </submittedName>
</protein>
<organism evidence="1 2">
    <name type="scientific">Saccharothrix syringae</name>
    <name type="common">Nocardiopsis syringae</name>
    <dbReference type="NCBI Taxonomy" id="103733"/>
    <lineage>
        <taxon>Bacteria</taxon>
        <taxon>Bacillati</taxon>
        <taxon>Actinomycetota</taxon>
        <taxon>Actinomycetes</taxon>
        <taxon>Pseudonocardiales</taxon>
        <taxon>Pseudonocardiaceae</taxon>
        <taxon>Saccharothrix</taxon>
    </lineage>
</organism>
<reference evidence="2" key="1">
    <citation type="journal article" date="2021" name="Curr. Microbiol.">
        <title>Complete genome of nocamycin-producing strain Saccharothrix syringae NRRL B-16468 reveals the biosynthetic potential for secondary metabolites.</title>
        <authorList>
            <person name="Mo X."/>
            <person name="Yang S."/>
        </authorList>
    </citation>
    <scope>NUCLEOTIDE SEQUENCE [LARGE SCALE GENOMIC DNA]</scope>
    <source>
        <strain evidence="2">ATCC 51364 / DSM 43886 / JCM 6844 / KCTC 9398 / NBRC 14523 / NRRL B-16468 / INA 2240</strain>
    </source>
</reference>
<evidence type="ECO:0000313" key="1">
    <source>
        <dbReference type="EMBL" id="QFZ18662.1"/>
    </source>
</evidence>
<dbReference type="AlphaFoldDB" id="A0A5Q0GZ54"/>
<keyword evidence="2" id="KW-1185">Reference proteome</keyword>
<name>A0A5Q0GZ54_SACSY</name>
<evidence type="ECO:0000313" key="2">
    <source>
        <dbReference type="Proteomes" id="UP000325787"/>
    </source>
</evidence>
<dbReference type="Proteomes" id="UP000325787">
    <property type="component" value="Chromosome"/>
</dbReference>